<keyword evidence="2" id="KW-1133">Transmembrane helix</keyword>
<keyword evidence="4" id="KW-1185">Reference proteome</keyword>
<comment type="caution">
    <text evidence="3">The sequence shown here is derived from an EMBL/GenBank/DDBJ whole genome shotgun (WGS) entry which is preliminary data.</text>
</comment>
<sequence>MFSAYLAATTTPSVPSTNEDRFRDIGPGFAGFVATGLLAVVVILLIVDMMRRIRRIRYQSEQQERQAEMVVAGEEEAANRAADLAPGQRTPAAGTDSPDLSDDEPPRR</sequence>
<feature type="compositionally biased region" description="Acidic residues" evidence="1">
    <location>
        <begin position="99"/>
        <end position="108"/>
    </location>
</feature>
<organism evidence="3 4">
    <name type="scientific">Galactobacter caseinivorans</name>
    <dbReference type="NCBI Taxonomy" id="2676123"/>
    <lineage>
        <taxon>Bacteria</taxon>
        <taxon>Bacillati</taxon>
        <taxon>Actinomycetota</taxon>
        <taxon>Actinomycetes</taxon>
        <taxon>Micrococcales</taxon>
        <taxon>Micrococcaceae</taxon>
        <taxon>Galactobacter</taxon>
    </lineage>
</organism>
<feature type="compositionally biased region" description="Polar residues" evidence="1">
    <location>
        <begin position="8"/>
        <end position="17"/>
    </location>
</feature>
<dbReference type="EMBL" id="QQXL01000003">
    <property type="protein sequence ID" value="RKW70876.1"/>
    <property type="molecule type" value="Genomic_DNA"/>
</dbReference>
<keyword evidence="2" id="KW-0472">Membrane</keyword>
<proteinExistence type="predicted"/>
<evidence type="ECO:0000256" key="1">
    <source>
        <dbReference type="SAM" id="MobiDB-lite"/>
    </source>
</evidence>
<reference evidence="3 4" key="1">
    <citation type="submission" date="2018-07" db="EMBL/GenBank/DDBJ databases">
        <title>Arthrobacter sp. nov., isolated from raw cow's milk with high bacterial count.</title>
        <authorList>
            <person name="Hahne J."/>
            <person name="Isele D."/>
            <person name="Lipski A."/>
        </authorList>
    </citation>
    <scope>NUCLEOTIDE SEQUENCE [LARGE SCALE GENOMIC DNA]</scope>
    <source>
        <strain evidence="3 4">JZ R-183</strain>
    </source>
</reference>
<protein>
    <submittedName>
        <fullName evidence="3">Uncharacterized protein</fullName>
    </submittedName>
</protein>
<evidence type="ECO:0000313" key="4">
    <source>
        <dbReference type="Proteomes" id="UP000273119"/>
    </source>
</evidence>
<accession>A0A496PK65</accession>
<evidence type="ECO:0000313" key="3">
    <source>
        <dbReference type="EMBL" id="RKW70876.1"/>
    </source>
</evidence>
<feature type="region of interest" description="Disordered" evidence="1">
    <location>
        <begin position="60"/>
        <end position="108"/>
    </location>
</feature>
<keyword evidence="2" id="KW-0812">Transmembrane</keyword>
<feature type="region of interest" description="Disordered" evidence="1">
    <location>
        <begin position="1"/>
        <end position="20"/>
    </location>
</feature>
<dbReference type="AlphaFoldDB" id="A0A496PK65"/>
<dbReference type="Proteomes" id="UP000273119">
    <property type="component" value="Unassembled WGS sequence"/>
</dbReference>
<name>A0A496PK65_9MICC</name>
<feature type="transmembrane region" description="Helical" evidence="2">
    <location>
        <begin position="25"/>
        <end position="47"/>
    </location>
</feature>
<evidence type="ECO:0000256" key="2">
    <source>
        <dbReference type="SAM" id="Phobius"/>
    </source>
</evidence>
<gene>
    <name evidence="3" type="ORF">DWQ67_05660</name>
</gene>